<proteinExistence type="predicted"/>
<sequence length="81" mass="8938">TYDHRRLRTRLPVRSAIYKQSTGGSVVKWVTISESPLLYVFVDLSADNFASGVGWRSEPHVAGAHGVYANLFLVLLPALLP</sequence>
<reference evidence="1" key="1">
    <citation type="journal article" date="2020" name="Stud. Mycol.">
        <title>101 Dothideomycetes genomes: a test case for predicting lifestyles and emergence of pathogens.</title>
        <authorList>
            <person name="Haridas S."/>
            <person name="Albert R."/>
            <person name="Binder M."/>
            <person name="Bloem J."/>
            <person name="Labutti K."/>
            <person name="Salamov A."/>
            <person name="Andreopoulos B."/>
            <person name="Baker S."/>
            <person name="Barry K."/>
            <person name="Bills G."/>
            <person name="Bluhm B."/>
            <person name="Cannon C."/>
            <person name="Castanera R."/>
            <person name="Culley D."/>
            <person name="Daum C."/>
            <person name="Ezra D."/>
            <person name="Gonzalez J."/>
            <person name="Henrissat B."/>
            <person name="Kuo A."/>
            <person name="Liang C."/>
            <person name="Lipzen A."/>
            <person name="Lutzoni F."/>
            <person name="Magnuson J."/>
            <person name="Mondo S."/>
            <person name="Nolan M."/>
            <person name="Ohm R."/>
            <person name="Pangilinan J."/>
            <person name="Park H.-J."/>
            <person name="Ramirez L."/>
            <person name="Alfaro M."/>
            <person name="Sun H."/>
            <person name="Tritt A."/>
            <person name="Yoshinaga Y."/>
            <person name="Zwiers L.-H."/>
            <person name="Turgeon B."/>
            <person name="Goodwin S."/>
            <person name="Spatafora J."/>
            <person name="Crous P."/>
            <person name="Grigoriev I."/>
        </authorList>
    </citation>
    <scope>NUCLEOTIDE SEQUENCE</scope>
    <source>
        <strain evidence="1">CBS 107.79</strain>
    </source>
</reference>
<dbReference type="AlphaFoldDB" id="A0A6A5US82"/>
<dbReference type="EMBL" id="ML976731">
    <property type="protein sequence ID" value="KAF1967514.1"/>
    <property type="molecule type" value="Genomic_DNA"/>
</dbReference>
<keyword evidence="2" id="KW-1185">Reference proteome</keyword>
<dbReference type="Proteomes" id="UP000800036">
    <property type="component" value="Unassembled WGS sequence"/>
</dbReference>
<evidence type="ECO:0000313" key="1">
    <source>
        <dbReference type="EMBL" id="KAF1967514.1"/>
    </source>
</evidence>
<protein>
    <submittedName>
        <fullName evidence="1">Uncharacterized protein</fullName>
    </submittedName>
</protein>
<accession>A0A6A5US82</accession>
<organism evidence="1 2">
    <name type="scientific">Bimuria novae-zelandiae CBS 107.79</name>
    <dbReference type="NCBI Taxonomy" id="1447943"/>
    <lineage>
        <taxon>Eukaryota</taxon>
        <taxon>Fungi</taxon>
        <taxon>Dikarya</taxon>
        <taxon>Ascomycota</taxon>
        <taxon>Pezizomycotina</taxon>
        <taxon>Dothideomycetes</taxon>
        <taxon>Pleosporomycetidae</taxon>
        <taxon>Pleosporales</taxon>
        <taxon>Massarineae</taxon>
        <taxon>Didymosphaeriaceae</taxon>
        <taxon>Bimuria</taxon>
    </lineage>
</organism>
<feature type="non-terminal residue" evidence="1">
    <location>
        <position position="1"/>
    </location>
</feature>
<name>A0A6A5US82_9PLEO</name>
<gene>
    <name evidence="1" type="ORF">BU23DRAFT_483155</name>
</gene>
<dbReference type="OrthoDB" id="3868412at2759"/>
<evidence type="ECO:0000313" key="2">
    <source>
        <dbReference type="Proteomes" id="UP000800036"/>
    </source>
</evidence>